<dbReference type="CDD" id="cd00092">
    <property type="entry name" value="HTH_CRP"/>
    <property type="match status" value="1"/>
</dbReference>
<dbReference type="PROSITE" id="PS51063">
    <property type="entry name" value="HTH_CRP_2"/>
    <property type="match status" value="1"/>
</dbReference>
<evidence type="ECO:0000256" key="2">
    <source>
        <dbReference type="ARBA" id="ARBA00023125"/>
    </source>
</evidence>
<dbReference type="SUPFAM" id="SSF46785">
    <property type="entry name" value="Winged helix' DNA-binding domain"/>
    <property type="match status" value="1"/>
</dbReference>
<comment type="caution">
    <text evidence="5">The sequence shown here is derived from an EMBL/GenBank/DDBJ whole genome shotgun (WGS) entry which is preliminary data.</text>
</comment>
<proteinExistence type="predicted"/>
<dbReference type="InterPro" id="IPR000595">
    <property type="entry name" value="cNMP-bd_dom"/>
</dbReference>
<dbReference type="EMBL" id="WHUG01000001">
    <property type="protein sequence ID" value="MQA37250.1"/>
    <property type="molecule type" value="Genomic_DNA"/>
</dbReference>
<dbReference type="SUPFAM" id="SSF51206">
    <property type="entry name" value="cAMP-binding domain-like"/>
    <property type="match status" value="1"/>
</dbReference>
<dbReference type="GO" id="GO:0003677">
    <property type="term" value="F:DNA binding"/>
    <property type="evidence" value="ECO:0007669"/>
    <property type="project" value="UniProtKB-KW"/>
</dbReference>
<dbReference type="InterPro" id="IPR012318">
    <property type="entry name" value="HTH_CRP"/>
</dbReference>
<name>A0A6A7MWZ1_9BURK</name>
<evidence type="ECO:0000259" key="4">
    <source>
        <dbReference type="PROSITE" id="PS51063"/>
    </source>
</evidence>
<evidence type="ECO:0000313" key="6">
    <source>
        <dbReference type="Proteomes" id="UP000440498"/>
    </source>
</evidence>
<dbReference type="Proteomes" id="UP000440498">
    <property type="component" value="Unassembled WGS sequence"/>
</dbReference>
<evidence type="ECO:0000313" key="5">
    <source>
        <dbReference type="EMBL" id="MQA37250.1"/>
    </source>
</evidence>
<sequence length="221" mass="24323">MMVMDLAQYQLGSSLQVPRGAHLFRTQDEVCGDLHFVRSGHLKLYQPCGDGVQRIIDFVRPGDWLGIDTIGEQHRHASALALTDCLIDVVQYRQLAELMDEEPYSCDLFSAMLSREIDRQQLAAAILRSAGACQRIVMFLLQRAGPAPQAPSPEMHSPLPMSRQDISDYLGLTPATVSRTLSVLKRNGWISLGQRGFVVLSRSALEQVASGAPVSIIQHAA</sequence>
<dbReference type="GO" id="GO:0005829">
    <property type="term" value="C:cytosol"/>
    <property type="evidence" value="ECO:0007669"/>
    <property type="project" value="TreeGrafter"/>
</dbReference>
<dbReference type="InterPro" id="IPR036388">
    <property type="entry name" value="WH-like_DNA-bd_sf"/>
</dbReference>
<protein>
    <submittedName>
        <fullName evidence="5">Helix-turn-helix domain-containing protein</fullName>
    </submittedName>
</protein>
<dbReference type="InterPro" id="IPR014710">
    <property type="entry name" value="RmlC-like_jellyroll"/>
</dbReference>
<gene>
    <name evidence="5" type="ORF">GEV02_03735</name>
</gene>
<dbReference type="Gene3D" id="1.10.10.10">
    <property type="entry name" value="Winged helix-like DNA-binding domain superfamily/Winged helix DNA-binding domain"/>
    <property type="match status" value="1"/>
</dbReference>
<dbReference type="Gene3D" id="2.60.120.10">
    <property type="entry name" value="Jelly Rolls"/>
    <property type="match status" value="1"/>
</dbReference>
<organism evidence="5 6">
    <name type="scientific">Rugamonas aquatica</name>
    <dbReference type="NCBI Taxonomy" id="2743357"/>
    <lineage>
        <taxon>Bacteria</taxon>
        <taxon>Pseudomonadati</taxon>
        <taxon>Pseudomonadota</taxon>
        <taxon>Betaproteobacteria</taxon>
        <taxon>Burkholderiales</taxon>
        <taxon>Oxalobacteraceae</taxon>
        <taxon>Telluria group</taxon>
        <taxon>Rugamonas</taxon>
    </lineage>
</organism>
<dbReference type="Pfam" id="PF00027">
    <property type="entry name" value="cNMP_binding"/>
    <property type="match status" value="1"/>
</dbReference>
<dbReference type="AlphaFoldDB" id="A0A6A7MWZ1"/>
<dbReference type="GO" id="GO:0003700">
    <property type="term" value="F:DNA-binding transcription factor activity"/>
    <property type="evidence" value="ECO:0007669"/>
    <property type="project" value="TreeGrafter"/>
</dbReference>
<accession>A0A6A7MWZ1</accession>
<keyword evidence="6" id="KW-1185">Reference proteome</keyword>
<evidence type="ECO:0000256" key="3">
    <source>
        <dbReference type="ARBA" id="ARBA00023163"/>
    </source>
</evidence>
<dbReference type="Pfam" id="PF13545">
    <property type="entry name" value="HTH_Crp_2"/>
    <property type="match status" value="1"/>
</dbReference>
<dbReference type="PANTHER" id="PTHR24567:SF75">
    <property type="entry name" value="FUMARATE AND NITRATE REDUCTION REGULATORY PROTEIN"/>
    <property type="match status" value="1"/>
</dbReference>
<dbReference type="CDD" id="cd00038">
    <property type="entry name" value="CAP_ED"/>
    <property type="match status" value="1"/>
</dbReference>
<dbReference type="PANTHER" id="PTHR24567">
    <property type="entry name" value="CRP FAMILY TRANSCRIPTIONAL REGULATORY PROTEIN"/>
    <property type="match status" value="1"/>
</dbReference>
<dbReference type="InterPro" id="IPR036390">
    <property type="entry name" value="WH_DNA-bd_sf"/>
</dbReference>
<keyword evidence="1" id="KW-0805">Transcription regulation</keyword>
<dbReference type="InterPro" id="IPR050397">
    <property type="entry name" value="Env_Response_Regulators"/>
</dbReference>
<dbReference type="RefSeq" id="WP_152836588.1">
    <property type="nucleotide sequence ID" value="NZ_WHUG01000001.1"/>
</dbReference>
<keyword evidence="3" id="KW-0804">Transcription</keyword>
<keyword evidence="2" id="KW-0238">DNA-binding</keyword>
<dbReference type="InterPro" id="IPR018490">
    <property type="entry name" value="cNMP-bd_dom_sf"/>
</dbReference>
<feature type="domain" description="HTH crp-type" evidence="4">
    <location>
        <begin position="130"/>
        <end position="203"/>
    </location>
</feature>
<reference evidence="5 6" key="1">
    <citation type="submission" date="2019-10" db="EMBL/GenBank/DDBJ databases">
        <title>Two novel species isolated from a subtropical stream in China.</title>
        <authorList>
            <person name="Lu H."/>
        </authorList>
    </citation>
    <scope>NUCLEOTIDE SEQUENCE [LARGE SCALE GENOMIC DNA]</scope>
    <source>
        <strain evidence="5 6">FT29W</strain>
    </source>
</reference>
<dbReference type="SMART" id="SM00419">
    <property type="entry name" value="HTH_CRP"/>
    <property type="match status" value="1"/>
</dbReference>
<dbReference type="PRINTS" id="PR00034">
    <property type="entry name" value="HTHCRP"/>
</dbReference>
<evidence type="ECO:0000256" key="1">
    <source>
        <dbReference type="ARBA" id="ARBA00023015"/>
    </source>
</evidence>